<feature type="compositionally biased region" description="Low complexity" evidence="1">
    <location>
        <begin position="236"/>
        <end position="246"/>
    </location>
</feature>
<feature type="transmembrane region" description="Helical" evidence="2">
    <location>
        <begin position="12"/>
        <end position="34"/>
    </location>
</feature>
<feature type="transmembrane region" description="Helical" evidence="2">
    <location>
        <begin position="115"/>
        <end position="139"/>
    </location>
</feature>
<comment type="caution">
    <text evidence="3">The sequence shown here is derived from an EMBL/GenBank/DDBJ whole genome shotgun (WGS) entry which is preliminary data.</text>
</comment>
<gene>
    <name evidence="3" type="primary">TMEM221</name>
    <name evidence="3" type="ORF">EYF80_050428</name>
</gene>
<name>A0A4Z2FDY6_9TELE</name>
<dbReference type="PANTHER" id="PTHR36132">
    <property type="entry name" value="TRANSMEMBRANE PROTEIN 221"/>
    <property type="match status" value="1"/>
</dbReference>
<dbReference type="InterPro" id="IPR053101">
    <property type="entry name" value="TM221"/>
</dbReference>
<organism evidence="3 4">
    <name type="scientific">Liparis tanakae</name>
    <name type="common">Tanaka's snailfish</name>
    <dbReference type="NCBI Taxonomy" id="230148"/>
    <lineage>
        <taxon>Eukaryota</taxon>
        <taxon>Metazoa</taxon>
        <taxon>Chordata</taxon>
        <taxon>Craniata</taxon>
        <taxon>Vertebrata</taxon>
        <taxon>Euteleostomi</taxon>
        <taxon>Actinopterygii</taxon>
        <taxon>Neopterygii</taxon>
        <taxon>Teleostei</taxon>
        <taxon>Neoteleostei</taxon>
        <taxon>Acanthomorphata</taxon>
        <taxon>Eupercaria</taxon>
        <taxon>Perciformes</taxon>
        <taxon>Cottioidei</taxon>
        <taxon>Cottales</taxon>
        <taxon>Liparidae</taxon>
        <taxon>Liparis</taxon>
    </lineage>
</organism>
<evidence type="ECO:0000313" key="3">
    <source>
        <dbReference type="EMBL" id="TNN39397.1"/>
    </source>
</evidence>
<dbReference type="Proteomes" id="UP000314294">
    <property type="component" value="Unassembled WGS sequence"/>
</dbReference>
<dbReference type="EMBL" id="SRLO01001283">
    <property type="protein sequence ID" value="TNN39397.1"/>
    <property type="molecule type" value="Genomic_DNA"/>
</dbReference>
<keyword evidence="2" id="KW-1133">Transmembrane helix</keyword>
<dbReference type="Pfam" id="PF15038">
    <property type="entry name" value="Jiraiya"/>
    <property type="match status" value="1"/>
</dbReference>
<reference evidence="3 4" key="1">
    <citation type="submission" date="2019-03" db="EMBL/GenBank/DDBJ databases">
        <title>First draft genome of Liparis tanakae, snailfish: a comprehensive survey of snailfish specific genes.</title>
        <authorList>
            <person name="Kim W."/>
            <person name="Song I."/>
            <person name="Jeong J.-H."/>
            <person name="Kim D."/>
            <person name="Kim S."/>
            <person name="Ryu S."/>
            <person name="Song J.Y."/>
            <person name="Lee S.K."/>
        </authorList>
    </citation>
    <scope>NUCLEOTIDE SEQUENCE [LARGE SCALE GENOMIC DNA]</scope>
    <source>
        <tissue evidence="3">Muscle</tissue>
    </source>
</reference>
<dbReference type="AlphaFoldDB" id="A0A4Z2FDY6"/>
<dbReference type="PANTHER" id="PTHR36132:SF1">
    <property type="entry name" value="TRANSMEMBRANE PROTEIN 221"/>
    <property type="match status" value="1"/>
</dbReference>
<evidence type="ECO:0000256" key="1">
    <source>
        <dbReference type="SAM" id="MobiDB-lite"/>
    </source>
</evidence>
<keyword evidence="4" id="KW-1185">Reference proteome</keyword>
<dbReference type="OrthoDB" id="8873919at2759"/>
<evidence type="ECO:0000313" key="4">
    <source>
        <dbReference type="Proteomes" id="UP000314294"/>
    </source>
</evidence>
<keyword evidence="2 3" id="KW-0812">Transmembrane</keyword>
<feature type="transmembrane region" description="Helical" evidence="2">
    <location>
        <begin position="54"/>
        <end position="84"/>
    </location>
</feature>
<sequence length="314" mass="33713">MSLRYSQRSLVVLSLLGVLSAIMSVLSVVLISQLQSQQTAVKESPPAASLLLPAPVWAALLPVSTVLCALSLSLHLSAAVVCVLHGYVSTEVCRAEEDTDRADWFLLDSRAVRHVAVGLFCMGVSVYLAAMSIFMLLVFEVETGVASACVLSSGILVLLAVVIHTLVKACRGAGEHYGGGDHLDTLFQNDHGHGHDHAGHTLVSRHRELKLDVDRPQHGRPRLQQQMSYPPPCGDPRPQQYQQQRYSPPGGSQGHASDKDGYSSGGSGARLHRTLSTESGLLQAQTKPWNGVNNEMRSVLARKSGISAKDSTLV</sequence>
<proteinExistence type="predicted"/>
<evidence type="ECO:0000256" key="2">
    <source>
        <dbReference type="SAM" id="Phobius"/>
    </source>
</evidence>
<feature type="transmembrane region" description="Helical" evidence="2">
    <location>
        <begin position="145"/>
        <end position="167"/>
    </location>
</feature>
<protein>
    <submittedName>
        <fullName evidence="3">Transmembrane protein 221</fullName>
    </submittedName>
</protein>
<dbReference type="InterPro" id="IPR029201">
    <property type="entry name" value="Jiraiya"/>
</dbReference>
<feature type="region of interest" description="Disordered" evidence="1">
    <location>
        <begin position="214"/>
        <end position="271"/>
    </location>
</feature>
<keyword evidence="2" id="KW-0472">Membrane</keyword>
<accession>A0A4Z2FDY6</accession>